<proteinExistence type="predicted"/>
<gene>
    <name evidence="2" type="ORF">B0T21DRAFT_355183</name>
</gene>
<reference evidence="2" key="1">
    <citation type="submission" date="2023-06" db="EMBL/GenBank/DDBJ databases">
        <title>Genome-scale phylogeny and comparative genomics of the fungal order Sordariales.</title>
        <authorList>
            <consortium name="Lawrence Berkeley National Laboratory"/>
            <person name="Hensen N."/>
            <person name="Bonometti L."/>
            <person name="Westerberg I."/>
            <person name="Brannstrom I.O."/>
            <person name="Guillou S."/>
            <person name="Cros-Aarteil S."/>
            <person name="Calhoun S."/>
            <person name="Haridas S."/>
            <person name="Kuo A."/>
            <person name="Mondo S."/>
            <person name="Pangilinan J."/>
            <person name="Riley R."/>
            <person name="Labutti K."/>
            <person name="Andreopoulos B."/>
            <person name="Lipzen A."/>
            <person name="Chen C."/>
            <person name="Yanf M."/>
            <person name="Daum C."/>
            <person name="Ng V."/>
            <person name="Clum A."/>
            <person name="Steindorff A."/>
            <person name="Ohm R."/>
            <person name="Martin F."/>
            <person name="Silar P."/>
            <person name="Natvig D."/>
            <person name="Lalanne C."/>
            <person name="Gautier V."/>
            <person name="Ament-Velasquez S.L."/>
            <person name="Kruys A."/>
            <person name="Hutchinson M.I."/>
            <person name="Powell A.J."/>
            <person name="Barry K."/>
            <person name="Miller A.N."/>
            <person name="Grigoriev I.V."/>
            <person name="Debuchy R."/>
            <person name="Gladieux P."/>
            <person name="Thoren M.H."/>
            <person name="Johannesson H."/>
        </authorList>
    </citation>
    <scope>NUCLEOTIDE SEQUENCE</scope>
    <source>
        <strain evidence="2">CBS 540.89</strain>
    </source>
</reference>
<name>A0AA40EYC4_9PEZI</name>
<evidence type="ECO:0000256" key="1">
    <source>
        <dbReference type="SAM" id="MobiDB-lite"/>
    </source>
</evidence>
<dbReference type="AlphaFoldDB" id="A0AA40EYC4"/>
<evidence type="ECO:0000313" key="3">
    <source>
        <dbReference type="Proteomes" id="UP001172159"/>
    </source>
</evidence>
<comment type="caution">
    <text evidence="2">The sequence shown here is derived from an EMBL/GenBank/DDBJ whole genome shotgun (WGS) entry which is preliminary data.</text>
</comment>
<feature type="region of interest" description="Disordered" evidence="1">
    <location>
        <begin position="179"/>
        <end position="206"/>
    </location>
</feature>
<accession>A0AA40EYC4</accession>
<organism evidence="2 3">
    <name type="scientific">Apiosordaria backusii</name>
    <dbReference type="NCBI Taxonomy" id="314023"/>
    <lineage>
        <taxon>Eukaryota</taxon>
        <taxon>Fungi</taxon>
        <taxon>Dikarya</taxon>
        <taxon>Ascomycota</taxon>
        <taxon>Pezizomycotina</taxon>
        <taxon>Sordariomycetes</taxon>
        <taxon>Sordariomycetidae</taxon>
        <taxon>Sordariales</taxon>
        <taxon>Lasiosphaeriaceae</taxon>
        <taxon>Apiosordaria</taxon>
    </lineage>
</organism>
<dbReference type="Proteomes" id="UP001172159">
    <property type="component" value="Unassembled WGS sequence"/>
</dbReference>
<evidence type="ECO:0000313" key="2">
    <source>
        <dbReference type="EMBL" id="KAK0747815.1"/>
    </source>
</evidence>
<sequence length="206" mass="23249">MLRCVSEERLDLFRFESNANSLTAFEKLVHYVAGALVVVFLPMCGRCWSACSRTLGVSRPAGGGLLLGDAIKRSRQEKPLRHLPVFKTEKNRACERNHNKVEQDVRSKFLSDKEDPDPNLFTLLVQMTTNWNHPDFKSAFGSLGDNKHLFLAQGKKNDPYFIYGTLVSYDGHDQALTHHQPLPCSSRVPPTRKPHQQTASDDDGKK</sequence>
<keyword evidence="3" id="KW-1185">Reference proteome</keyword>
<protein>
    <submittedName>
        <fullName evidence="2">Uncharacterized protein</fullName>
    </submittedName>
</protein>
<dbReference type="EMBL" id="JAUKTV010000001">
    <property type="protein sequence ID" value="KAK0747815.1"/>
    <property type="molecule type" value="Genomic_DNA"/>
</dbReference>